<proteinExistence type="predicted"/>
<sequence>MYGGEEATDFYRRGDVQFPIYHINNIPQPCVHQQQIPNTNLTTQLVSPLGNHHLCDGVSVAVSSKNLVMTHHHYQTSEVACIENTEESFGYNSFEMHNEDEATVGNLTRLVMHNSQEAGLFQFHEPVMATTTMIPNHHHSSASLEANQQQMMNGHVTEPPMMHLHSVPSSYTHSSFLDQQEINDGR</sequence>
<evidence type="ECO:0000313" key="1">
    <source>
        <dbReference type="EMBL" id="VVB15348.1"/>
    </source>
</evidence>
<dbReference type="Proteomes" id="UP000489600">
    <property type="component" value="Unassembled WGS sequence"/>
</dbReference>
<organism evidence="1 2">
    <name type="scientific">Arabis nemorensis</name>
    <dbReference type="NCBI Taxonomy" id="586526"/>
    <lineage>
        <taxon>Eukaryota</taxon>
        <taxon>Viridiplantae</taxon>
        <taxon>Streptophyta</taxon>
        <taxon>Embryophyta</taxon>
        <taxon>Tracheophyta</taxon>
        <taxon>Spermatophyta</taxon>
        <taxon>Magnoliopsida</taxon>
        <taxon>eudicotyledons</taxon>
        <taxon>Gunneridae</taxon>
        <taxon>Pentapetalae</taxon>
        <taxon>rosids</taxon>
        <taxon>malvids</taxon>
        <taxon>Brassicales</taxon>
        <taxon>Brassicaceae</taxon>
        <taxon>Arabideae</taxon>
        <taxon>Arabis</taxon>
    </lineage>
</organism>
<reference evidence="1" key="1">
    <citation type="submission" date="2019-07" db="EMBL/GenBank/DDBJ databases">
        <authorList>
            <person name="Dittberner H."/>
        </authorList>
    </citation>
    <scope>NUCLEOTIDE SEQUENCE [LARGE SCALE GENOMIC DNA]</scope>
</reference>
<dbReference type="AlphaFoldDB" id="A0A565CNQ4"/>
<protein>
    <submittedName>
        <fullName evidence="1">Uncharacterized protein</fullName>
    </submittedName>
</protein>
<name>A0A565CNQ4_9BRAS</name>
<dbReference type="EMBL" id="CABITT030000008">
    <property type="protein sequence ID" value="VVB15348.1"/>
    <property type="molecule type" value="Genomic_DNA"/>
</dbReference>
<keyword evidence="2" id="KW-1185">Reference proteome</keyword>
<evidence type="ECO:0000313" key="2">
    <source>
        <dbReference type="Proteomes" id="UP000489600"/>
    </source>
</evidence>
<comment type="caution">
    <text evidence="1">The sequence shown here is derived from an EMBL/GenBank/DDBJ whole genome shotgun (WGS) entry which is preliminary data.</text>
</comment>
<dbReference type="OrthoDB" id="60033at2759"/>
<accession>A0A565CNQ4</accession>
<gene>
    <name evidence="1" type="ORF">ANE_LOCUS25792</name>
</gene>